<proteinExistence type="inferred from homology"/>
<feature type="site" description="Cleavage; by autolysis" evidence="6">
    <location>
        <begin position="182"/>
        <end position="183"/>
    </location>
</feature>
<feature type="site" description="Involved in the stabilization of negative charge on the oxyanion by the formation of the oxyanion hole" evidence="6">
    <location>
        <position position="109"/>
    </location>
</feature>
<feature type="binding site" evidence="6">
    <location>
        <position position="263"/>
    </location>
    <ligand>
        <name>substrate</name>
    </ligand>
</feature>
<comment type="subcellular location">
    <subcellularLocation>
        <location evidence="6">Cytoplasm</location>
    </subcellularLocation>
</comment>
<comment type="catalytic activity">
    <reaction evidence="6">
        <text>L-glutamate + acetyl-CoA = N-acetyl-L-glutamate + CoA + H(+)</text>
        <dbReference type="Rhea" id="RHEA:24292"/>
        <dbReference type="ChEBI" id="CHEBI:15378"/>
        <dbReference type="ChEBI" id="CHEBI:29985"/>
        <dbReference type="ChEBI" id="CHEBI:44337"/>
        <dbReference type="ChEBI" id="CHEBI:57287"/>
        <dbReference type="ChEBI" id="CHEBI:57288"/>
        <dbReference type="EC" id="2.3.1.1"/>
    </reaction>
</comment>
<evidence type="ECO:0000313" key="8">
    <source>
        <dbReference type="Proteomes" id="UP000075260"/>
    </source>
</evidence>
<keyword evidence="6" id="KW-0055">Arginine biosynthesis</keyword>
<dbReference type="GO" id="GO:0006592">
    <property type="term" value="P:ornithine biosynthetic process"/>
    <property type="evidence" value="ECO:0007669"/>
    <property type="project" value="TreeGrafter"/>
</dbReference>
<dbReference type="Pfam" id="PF01960">
    <property type="entry name" value="ArgJ"/>
    <property type="match status" value="1"/>
</dbReference>
<dbReference type="Gene3D" id="3.60.70.12">
    <property type="entry name" value="L-amino peptidase D-ALA esterase/amidase"/>
    <property type="match status" value="1"/>
</dbReference>
<evidence type="ECO:0000256" key="1">
    <source>
        <dbReference type="ARBA" id="ARBA00006774"/>
    </source>
</evidence>
<reference evidence="7 8" key="1">
    <citation type="submission" date="2014-02" db="EMBL/GenBank/DDBJ databases">
        <title>The small core and large imbalanced accessory genome model reveals a collaborative survival strategy of Sorangium cellulosum strains in nature.</title>
        <authorList>
            <person name="Han K."/>
            <person name="Peng R."/>
            <person name="Blom J."/>
            <person name="Li Y.-Z."/>
        </authorList>
    </citation>
    <scope>NUCLEOTIDE SEQUENCE [LARGE SCALE GENOMIC DNA]</scope>
    <source>
        <strain evidence="7 8">So0008-312</strain>
    </source>
</reference>
<dbReference type="InterPro" id="IPR042195">
    <property type="entry name" value="ArgJ_beta_C"/>
</dbReference>
<name>A0A150QEB6_SORCE</name>
<accession>A0A150QEB6</accession>
<dbReference type="PANTHER" id="PTHR23100">
    <property type="entry name" value="ARGININE BIOSYNTHESIS BIFUNCTIONAL PROTEIN ARGJ"/>
    <property type="match status" value="1"/>
</dbReference>
<dbReference type="RefSeq" id="WP_061610580.1">
    <property type="nucleotide sequence ID" value="NZ_JEMA01000756.1"/>
</dbReference>
<keyword evidence="4 6" id="KW-0068">Autocatalytic cleavage</keyword>
<feature type="chain" id="PRO_5023513625" description="Arginine biosynthesis bifunctional protein ArgJ alpha chain" evidence="6">
    <location>
        <begin position="1"/>
        <end position="182"/>
    </location>
</feature>
<dbReference type="EMBL" id="JEMA01000756">
    <property type="protein sequence ID" value="KYF66301.1"/>
    <property type="molecule type" value="Genomic_DNA"/>
</dbReference>
<feature type="binding site" evidence="6">
    <location>
        <position position="391"/>
    </location>
    <ligand>
        <name>substrate</name>
    </ligand>
</feature>
<comment type="subunit">
    <text evidence="2 6">Heterotetramer of two alpha and two beta chains.</text>
</comment>
<dbReference type="InterPro" id="IPR002813">
    <property type="entry name" value="Arg_biosynth_ArgJ"/>
</dbReference>
<feature type="binding site" evidence="6">
    <location>
        <position position="145"/>
    </location>
    <ligand>
        <name>substrate</name>
    </ligand>
</feature>
<feature type="binding site" evidence="6">
    <location>
        <position position="183"/>
    </location>
    <ligand>
        <name>substrate</name>
    </ligand>
</feature>
<dbReference type="AlphaFoldDB" id="A0A150QEB6"/>
<evidence type="ECO:0000256" key="6">
    <source>
        <dbReference type="HAMAP-Rule" id="MF_01106"/>
    </source>
</evidence>
<comment type="pathway">
    <text evidence="6">Amino-acid biosynthesis; L-arginine biosynthesis; L-ornithine and N-acetyl-L-glutamate from L-glutamate and N(2)-acetyl-L-ornithine (cyclic): step 1/1.</text>
</comment>
<keyword evidence="6" id="KW-0963">Cytoplasm</keyword>
<comment type="similarity">
    <text evidence="1 6">Belongs to the ArgJ family.</text>
</comment>
<dbReference type="HAMAP" id="MF_01106">
    <property type="entry name" value="ArgJ"/>
    <property type="match status" value="1"/>
</dbReference>
<dbReference type="NCBIfam" id="NF003802">
    <property type="entry name" value="PRK05388.1"/>
    <property type="match status" value="1"/>
</dbReference>
<dbReference type="Proteomes" id="UP000075260">
    <property type="component" value="Unassembled WGS sequence"/>
</dbReference>
<feature type="site" description="Involved in the stabilization of negative charge on the oxyanion by the formation of the oxyanion hole" evidence="6">
    <location>
        <position position="108"/>
    </location>
</feature>
<dbReference type="NCBIfam" id="TIGR00120">
    <property type="entry name" value="ArgJ"/>
    <property type="match status" value="1"/>
</dbReference>
<organism evidence="7 8">
    <name type="scientific">Sorangium cellulosum</name>
    <name type="common">Polyangium cellulosum</name>
    <dbReference type="NCBI Taxonomy" id="56"/>
    <lineage>
        <taxon>Bacteria</taxon>
        <taxon>Pseudomonadati</taxon>
        <taxon>Myxococcota</taxon>
        <taxon>Polyangia</taxon>
        <taxon>Polyangiales</taxon>
        <taxon>Polyangiaceae</taxon>
        <taxon>Sorangium</taxon>
    </lineage>
</organism>
<dbReference type="UniPathway" id="UPA00068">
    <property type="reaction ID" value="UER00106"/>
</dbReference>
<evidence type="ECO:0000256" key="4">
    <source>
        <dbReference type="ARBA" id="ARBA00022813"/>
    </source>
</evidence>
<comment type="pathway">
    <text evidence="6">Amino-acid biosynthesis; L-arginine biosynthesis; N(2)-acetyl-L-ornithine from L-glutamate: step 1/4.</text>
</comment>
<keyword evidence="6" id="KW-0028">Amino-acid biosynthesis</keyword>
<feature type="binding site" evidence="6">
    <location>
        <position position="168"/>
    </location>
    <ligand>
        <name>substrate</name>
    </ligand>
</feature>
<sequence>MSFEPVAGFRFGAVSAGIRKDGRIDVALAVADQPAVVAGMFTRNLVRAAPVDIAMQRVRSGRARAVVVNSGCANACTGEAGWKAALDTTRAIAQAIGASEDEVLPASTGVIGAVLPAHRIVERVPELSARLSPEGYLDFAQAICTTDRWPKLSQRKLGAGATLLGIGKGAGMIHPDVGPPHATMLVFLFTDAVIDPGEASLALSASCDVTFNACSVDGDTSTNDTVILLSSGASQRRVSRDELSTGLIEVCGELARSMVADGEGSTHVAEIRVRGLSTREAARDVARTVATSMLVKTALFGKDANWGRLLAAAGRAGVPFDPSQSQILVGGIPIVRNGGPIGADAERQANEVLARDTYVIELVLGSGPGDFSYLTSDLGHGYVDVNAGYRS</sequence>
<protein>
    <recommendedName>
        <fullName evidence="6">Arginine biosynthesis bifunctional protein ArgJ</fullName>
    </recommendedName>
    <domain>
        <recommendedName>
            <fullName evidence="6">Glutamate N-acetyltransferase</fullName>
            <ecNumber evidence="6">2.3.1.35</ecNumber>
        </recommendedName>
        <alternativeName>
            <fullName evidence="6">Ornithine acetyltransferase</fullName>
            <shortName evidence="6">OATase</shortName>
        </alternativeName>
        <alternativeName>
            <fullName evidence="6">Ornithine transacetylase</fullName>
        </alternativeName>
    </domain>
    <domain>
        <recommendedName>
            <fullName evidence="6">Amino-acid acetyltransferase</fullName>
            <ecNumber evidence="6">2.3.1.1</ecNumber>
        </recommendedName>
        <alternativeName>
            <fullName evidence="6">N-acetylglutamate synthase</fullName>
            <shortName evidence="6">AGSase</shortName>
        </alternativeName>
    </domain>
    <component>
        <recommendedName>
            <fullName evidence="6">Arginine biosynthesis bifunctional protein ArgJ alpha chain</fullName>
        </recommendedName>
    </component>
    <component>
        <recommendedName>
            <fullName evidence="6">Arginine biosynthesis bifunctional protein ArgJ beta chain</fullName>
        </recommendedName>
    </component>
</protein>
<evidence type="ECO:0000256" key="2">
    <source>
        <dbReference type="ARBA" id="ARBA00011475"/>
    </source>
</evidence>
<dbReference type="CDD" id="cd02152">
    <property type="entry name" value="OAT"/>
    <property type="match status" value="1"/>
</dbReference>
<dbReference type="Gene3D" id="3.10.20.340">
    <property type="entry name" value="ArgJ beta chain, C-terminal domain"/>
    <property type="match status" value="1"/>
</dbReference>
<dbReference type="PANTHER" id="PTHR23100:SF0">
    <property type="entry name" value="ARGININE BIOSYNTHESIS BIFUNCTIONAL PROTEIN ARGJ, MITOCHONDRIAL"/>
    <property type="match status" value="1"/>
</dbReference>
<dbReference type="EC" id="2.3.1.35" evidence="6"/>
<feature type="active site" description="Nucleophile" evidence="6">
    <location>
        <position position="183"/>
    </location>
</feature>
<dbReference type="GO" id="GO:0004358">
    <property type="term" value="F:L-glutamate N-acetyltransferase activity, acting on acetyl-L-ornithine as donor"/>
    <property type="evidence" value="ECO:0007669"/>
    <property type="project" value="UniProtKB-UniRule"/>
</dbReference>
<evidence type="ECO:0000313" key="7">
    <source>
        <dbReference type="EMBL" id="KYF66301.1"/>
    </source>
</evidence>
<dbReference type="OrthoDB" id="9804242at2"/>
<comment type="function">
    <text evidence="6">Catalyzes two activities which are involved in the cyclic version of arginine biosynthesis: the synthesis of N-acetylglutamate from glutamate and acetyl-CoA as the acetyl donor, and of ornithine by transacetylation between N(2)-acetylornithine and glutamate.</text>
</comment>
<keyword evidence="3 6" id="KW-0808">Transferase</keyword>
<evidence type="ECO:0000256" key="3">
    <source>
        <dbReference type="ARBA" id="ARBA00022679"/>
    </source>
</evidence>
<keyword evidence="6" id="KW-0511">Multifunctional enzyme</keyword>
<comment type="catalytic activity">
    <reaction evidence="6">
        <text>N(2)-acetyl-L-ornithine + L-glutamate = N-acetyl-L-glutamate + L-ornithine</text>
        <dbReference type="Rhea" id="RHEA:15349"/>
        <dbReference type="ChEBI" id="CHEBI:29985"/>
        <dbReference type="ChEBI" id="CHEBI:44337"/>
        <dbReference type="ChEBI" id="CHEBI:46911"/>
        <dbReference type="ChEBI" id="CHEBI:57805"/>
        <dbReference type="EC" id="2.3.1.35"/>
    </reaction>
</comment>
<dbReference type="InterPro" id="IPR016117">
    <property type="entry name" value="ArgJ-like_dom_sf"/>
</dbReference>
<dbReference type="GO" id="GO:0005737">
    <property type="term" value="C:cytoplasm"/>
    <property type="evidence" value="ECO:0007669"/>
    <property type="project" value="UniProtKB-SubCell"/>
</dbReference>
<gene>
    <name evidence="6" type="primary">argJ</name>
    <name evidence="7" type="ORF">BE15_05230</name>
</gene>
<feature type="chain" id="PRO_5023513626" description="Arginine biosynthesis bifunctional protein ArgJ beta chain" evidence="6">
    <location>
        <begin position="183"/>
        <end position="391"/>
    </location>
</feature>
<keyword evidence="5 6" id="KW-0012">Acyltransferase</keyword>
<comment type="caution">
    <text evidence="7">The sequence shown here is derived from an EMBL/GenBank/DDBJ whole genome shotgun (WGS) entry which is preliminary data.</text>
</comment>
<evidence type="ECO:0000256" key="5">
    <source>
        <dbReference type="ARBA" id="ARBA00023315"/>
    </source>
</evidence>
<dbReference type="GO" id="GO:0004042">
    <property type="term" value="F:L-glutamate N-acetyltransferase activity"/>
    <property type="evidence" value="ECO:0007669"/>
    <property type="project" value="UniProtKB-UniRule"/>
</dbReference>
<dbReference type="EC" id="2.3.1.1" evidence="6"/>
<dbReference type="SUPFAM" id="SSF56266">
    <property type="entry name" value="DmpA/ArgJ-like"/>
    <property type="match status" value="1"/>
</dbReference>
<feature type="binding site" evidence="6">
    <location>
        <position position="386"/>
    </location>
    <ligand>
        <name>substrate</name>
    </ligand>
</feature>
<dbReference type="GO" id="GO:0006526">
    <property type="term" value="P:L-arginine biosynthetic process"/>
    <property type="evidence" value="ECO:0007669"/>
    <property type="project" value="UniProtKB-UniRule"/>
</dbReference>